<dbReference type="Gene3D" id="3.40.366.10">
    <property type="entry name" value="Malonyl-Coenzyme A Acyl Carrier Protein, domain 2"/>
    <property type="match status" value="1"/>
</dbReference>
<dbReference type="Pfam" id="PF08659">
    <property type="entry name" value="KR"/>
    <property type="match status" value="1"/>
</dbReference>
<evidence type="ECO:0000313" key="8">
    <source>
        <dbReference type="EMBL" id="PYI11865.1"/>
    </source>
</evidence>
<dbReference type="Gene3D" id="3.30.70.250">
    <property type="entry name" value="Malonyl-CoA ACP transacylase, ACP-binding"/>
    <property type="match status" value="1"/>
</dbReference>
<dbReference type="STRING" id="1448318.A0A319EUI2"/>
<keyword evidence="3" id="KW-0808">Transferase</keyword>
<evidence type="ECO:0000313" key="9">
    <source>
        <dbReference type="Proteomes" id="UP000248423"/>
    </source>
</evidence>
<dbReference type="Pfam" id="PF23297">
    <property type="entry name" value="ACP_SdgA_C"/>
    <property type="match status" value="1"/>
</dbReference>
<dbReference type="SUPFAM" id="SSF51735">
    <property type="entry name" value="NAD(P)-binding Rossmann-fold domains"/>
    <property type="match status" value="2"/>
</dbReference>
<dbReference type="PROSITE" id="PS00059">
    <property type="entry name" value="ADH_ZINC"/>
    <property type="match status" value="1"/>
</dbReference>
<sequence>MNDFETMVHKDLDVPNTYHATGKASAILANRVSWFYNLKGPSIAINTACSGSLVALHLAWSLHFNGNGFSSQGATKLLVWSAADEKTVARTGEDYKTHLLNHDDEGKASDYLEALAFTLSQRRSHLSWRSFCISNTDQRLGNLDISPAVQVNSKLQVCFVFTGQGAQWAAMGQELLEYDVFRRSLEESDMLLRNIGCQFSILEKLYRDKGPELDRPEFCQPSCTALQVALVELLADWGVRPFAVVGHSSGEVAAAYCAGIITKSHALQLAFFRGVAVSASSQMNSHDGGMMAVRLSPDKCEAMLTALAQSQKTRHAISVAFLGITQGGQIEIPTIVPTEIHDMWLSTDISREVMSRVSARSIQSSARTHDVDYILTGTENKKQLLLGDLTLTSIEKVAAPVVTDTKEAAISLYHVEWKPDVNLLSPQSDLFAVHPSQVPRDESERIRLTEYACFLAMSGVLSAIGSGLSTDLQCPEHLQKYVAWMRHQIELLNASADWSEWISVPPAGAESQEQLWEIVSSFGPEGNLIVKLCRQLLPIVKGEVDPLQILFADETLADYYRLENPPREVIEGVQNMQVVEIGAGTGGMTKYILDSIGEVQDGGEARFAQYVFTDISPAFFKAAKEKFGRSDRIVWKTLDIERTPADQGFEVEAYDLVIASNVLHATKDLSLTLGNARKLLKPGGKLILVEGTSPNLLRTSFIFGCLPGWWLSTESYREWGPLVSAYRWDELLRENHFTGADLILDGADKMNSLSSAVITAACPLIQPNGEMSSTSSDVLIVRTEKSALQQSLATAIHESCQGTQLSTRTIDASEMQQHLTGATVVFLQTVDEFIFHDLDEEGYQSLKKATGMAKNLLWVTRRCSSPGSGSFEQDAVLGLARSLMSETEGLNIVTLGLEDVETSSRAAQHIWAVLQHYFGANTFPPLNSHGEEIFEIDGCLCLSRVLSAKAIADEIWATRQSKPVMILDNSTLENDQVEIQIQGAAILPTSIPGQPSWGHEVYGVLTQVGSDVQKSFQIGNAVVAIIPNPNRTASKTRVQCSAGLVHRVPNSLDNNEALVLPLDFMIAYDTLHNCARLRAGESILICQASSALGQAAIQLAQYLGAEVFVGLNTKDGEAVADRYRIPVSHRLSQQGIRLTAEIKRLTGGRGVDVLFTPLLNREAAQPLWDCMKAYGRIIEVNTQGASSGAVPLLPRSFKQNIMFARVDIPELFQAPDRLATLLPEIMHLIEQKAIVPLLPLHILTPSEFEKLGGSDVDNETQSGKVILSFDLDVTPASKPPLFDSASTYLIAGGLGGLGKSIAKWMISHGARNLVLLGRQGAESPGANSFLEECAAMNVSIFTPKCDIGDDKAVSSVIQEAQRLMPPIKGCIQASMVLKSAMFAKMTLDQWTETLRSKVQGSYNLDRHLPTQLDFFIFLSSVCGIIGASGQSNYAFGCAYQDALARSKVTMRQKAVSIDLGIVEGVGYTAEHQGVGSFMRSLGLQPIPEDYLLSMLEYYCDPGCRIHHPSDAQVVAGIMTQEEMQRSGLVRSRFYSRPLWKHLRQRAKPIVNRSAIARRPAGKAPAPEVTVTVTEDTLPSSLENESPISVSRAICERLSEVLAISAEDIDPAKPLHMYGVDSLVAMEMRGWFKEALQKDVAVFDIMSNRPIEVLAQEVVGVAG</sequence>
<dbReference type="GO" id="GO:0031177">
    <property type="term" value="F:phosphopantetheine binding"/>
    <property type="evidence" value="ECO:0007669"/>
    <property type="project" value="InterPro"/>
</dbReference>
<dbReference type="InterPro" id="IPR011032">
    <property type="entry name" value="GroES-like_sf"/>
</dbReference>
<dbReference type="InterPro" id="IPR002328">
    <property type="entry name" value="ADH_Zn_CS"/>
</dbReference>
<dbReference type="GO" id="GO:0004312">
    <property type="term" value="F:fatty acid synthase activity"/>
    <property type="evidence" value="ECO:0007669"/>
    <property type="project" value="TreeGrafter"/>
</dbReference>
<dbReference type="SUPFAM" id="SSF52151">
    <property type="entry name" value="FabD/lysophospholipase-like"/>
    <property type="match status" value="1"/>
</dbReference>
<dbReference type="Gene3D" id="3.40.50.150">
    <property type="entry name" value="Vaccinia Virus protein VP39"/>
    <property type="match status" value="1"/>
</dbReference>
<feature type="domain" description="Carrier" evidence="7">
    <location>
        <begin position="1584"/>
        <end position="1661"/>
    </location>
</feature>
<accession>A0A319EUI2</accession>
<dbReference type="PROSITE" id="PS00012">
    <property type="entry name" value="PHOSPHOPANTETHEINE"/>
    <property type="match status" value="1"/>
</dbReference>
<evidence type="ECO:0000256" key="1">
    <source>
        <dbReference type="ARBA" id="ARBA00022450"/>
    </source>
</evidence>
<dbReference type="InterPro" id="IPR013968">
    <property type="entry name" value="PKS_KR"/>
</dbReference>
<dbReference type="InterPro" id="IPR050091">
    <property type="entry name" value="PKS_NRPS_Biosynth_Enz"/>
</dbReference>
<dbReference type="SMART" id="SM00829">
    <property type="entry name" value="PKS_ER"/>
    <property type="match status" value="1"/>
</dbReference>
<dbReference type="InterPro" id="IPR057326">
    <property type="entry name" value="KR_dom"/>
</dbReference>
<dbReference type="InterPro" id="IPR013217">
    <property type="entry name" value="Methyltransf_12"/>
</dbReference>
<evidence type="ECO:0000256" key="5">
    <source>
        <dbReference type="ARBA" id="ARBA00023268"/>
    </source>
</evidence>
<dbReference type="GO" id="GO:0016874">
    <property type="term" value="F:ligase activity"/>
    <property type="evidence" value="ECO:0007669"/>
    <property type="project" value="UniProtKB-KW"/>
</dbReference>
<organism evidence="8 9">
    <name type="scientific">Aspergillus sclerotiicarbonarius (strain CBS 121057 / IBT 28362)</name>
    <dbReference type="NCBI Taxonomy" id="1448318"/>
    <lineage>
        <taxon>Eukaryota</taxon>
        <taxon>Fungi</taxon>
        <taxon>Dikarya</taxon>
        <taxon>Ascomycota</taxon>
        <taxon>Pezizomycotina</taxon>
        <taxon>Eurotiomycetes</taxon>
        <taxon>Eurotiomycetidae</taxon>
        <taxon>Eurotiales</taxon>
        <taxon>Aspergillaceae</taxon>
        <taxon>Aspergillus</taxon>
        <taxon>Aspergillus subgen. Circumdati</taxon>
    </lineage>
</organism>
<dbReference type="PROSITE" id="PS50075">
    <property type="entry name" value="CARRIER"/>
    <property type="match status" value="1"/>
</dbReference>
<dbReference type="PANTHER" id="PTHR43775">
    <property type="entry name" value="FATTY ACID SYNTHASE"/>
    <property type="match status" value="1"/>
</dbReference>
<dbReference type="Gene3D" id="1.10.1200.10">
    <property type="entry name" value="ACP-like"/>
    <property type="match status" value="1"/>
</dbReference>
<dbReference type="Gene3D" id="3.40.47.10">
    <property type="match status" value="1"/>
</dbReference>
<dbReference type="GO" id="GO:0030639">
    <property type="term" value="P:polyketide biosynthetic process"/>
    <property type="evidence" value="ECO:0007669"/>
    <property type="project" value="UniProtKB-ARBA"/>
</dbReference>
<dbReference type="InterPro" id="IPR029063">
    <property type="entry name" value="SAM-dependent_MTases_sf"/>
</dbReference>
<dbReference type="InterPro" id="IPR001227">
    <property type="entry name" value="Ac_transferase_dom_sf"/>
</dbReference>
<dbReference type="InterPro" id="IPR016035">
    <property type="entry name" value="Acyl_Trfase/lysoPLipase"/>
</dbReference>
<dbReference type="SUPFAM" id="SSF53335">
    <property type="entry name" value="S-adenosyl-L-methionine-dependent methyltransferases"/>
    <property type="match status" value="1"/>
</dbReference>
<evidence type="ECO:0000256" key="2">
    <source>
        <dbReference type="ARBA" id="ARBA00022553"/>
    </source>
</evidence>
<gene>
    <name evidence="8" type="ORF">BO78DRAFT_457687</name>
</gene>
<keyword evidence="2" id="KW-0597">Phosphoprotein</keyword>
<keyword evidence="5" id="KW-0511">Multifunctional enzyme</keyword>
<dbReference type="InterPro" id="IPR020843">
    <property type="entry name" value="ER"/>
</dbReference>
<dbReference type="InterPro" id="IPR014043">
    <property type="entry name" value="Acyl_transferase_dom"/>
</dbReference>
<dbReference type="GO" id="GO:0016491">
    <property type="term" value="F:oxidoreductase activity"/>
    <property type="evidence" value="ECO:0007669"/>
    <property type="project" value="InterPro"/>
</dbReference>
<dbReference type="InterPro" id="IPR036291">
    <property type="entry name" value="NAD(P)-bd_dom_sf"/>
</dbReference>
<keyword evidence="1" id="KW-0596">Phosphopantetheine</keyword>
<dbReference type="SMART" id="SM00822">
    <property type="entry name" value="PKS_KR"/>
    <property type="match status" value="1"/>
</dbReference>
<dbReference type="VEuPathDB" id="FungiDB:BO78DRAFT_457687"/>
<dbReference type="GO" id="GO:0008270">
    <property type="term" value="F:zinc ion binding"/>
    <property type="evidence" value="ECO:0007669"/>
    <property type="project" value="InterPro"/>
</dbReference>
<proteinExistence type="predicted"/>
<dbReference type="SUPFAM" id="SSF53901">
    <property type="entry name" value="Thiolase-like"/>
    <property type="match status" value="1"/>
</dbReference>
<dbReference type="Pfam" id="PF08242">
    <property type="entry name" value="Methyltransf_12"/>
    <property type="match status" value="1"/>
</dbReference>
<protein>
    <submittedName>
        <fullName evidence="8">KR-domain-containing protein</fullName>
    </submittedName>
</protein>
<dbReference type="InterPro" id="IPR020806">
    <property type="entry name" value="PKS_PP-bd"/>
</dbReference>
<dbReference type="CDD" id="cd05195">
    <property type="entry name" value="enoyl_red"/>
    <property type="match status" value="1"/>
</dbReference>
<dbReference type="Pfam" id="PF00109">
    <property type="entry name" value="ketoacyl-synt"/>
    <property type="match status" value="1"/>
</dbReference>
<dbReference type="Pfam" id="PF23114">
    <property type="entry name" value="NAD-bd_HRPKS_sdrA"/>
    <property type="match status" value="1"/>
</dbReference>
<dbReference type="SMART" id="SM00823">
    <property type="entry name" value="PKS_PP"/>
    <property type="match status" value="1"/>
</dbReference>
<dbReference type="InterPro" id="IPR014030">
    <property type="entry name" value="Ketoacyl_synth_N"/>
</dbReference>
<dbReference type="InterPro" id="IPR056501">
    <property type="entry name" value="NAD-bd_HRPKS_sdrA"/>
</dbReference>
<dbReference type="Gene3D" id="3.30.70.3290">
    <property type="match status" value="1"/>
</dbReference>
<dbReference type="Gene3D" id="3.90.180.10">
    <property type="entry name" value="Medium-chain alcohol dehydrogenases, catalytic domain"/>
    <property type="match status" value="1"/>
</dbReference>
<reference evidence="8 9" key="1">
    <citation type="submission" date="2018-02" db="EMBL/GenBank/DDBJ databases">
        <title>The genomes of Aspergillus section Nigri reveals drivers in fungal speciation.</title>
        <authorList>
            <consortium name="DOE Joint Genome Institute"/>
            <person name="Vesth T.C."/>
            <person name="Nybo J."/>
            <person name="Theobald S."/>
            <person name="Brandl J."/>
            <person name="Frisvad J.C."/>
            <person name="Nielsen K.F."/>
            <person name="Lyhne E.K."/>
            <person name="Kogle M.E."/>
            <person name="Kuo A."/>
            <person name="Riley R."/>
            <person name="Clum A."/>
            <person name="Nolan M."/>
            <person name="Lipzen A."/>
            <person name="Salamov A."/>
            <person name="Henrissat B."/>
            <person name="Wiebenga A."/>
            <person name="De vries R.P."/>
            <person name="Grigoriev I.V."/>
            <person name="Mortensen U.H."/>
            <person name="Andersen M.R."/>
            <person name="Baker S.E."/>
        </authorList>
    </citation>
    <scope>NUCLEOTIDE SEQUENCE [LARGE SCALE GENOMIC DNA]</scope>
    <source>
        <strain evidence="8 9">CBS 121057</strain>
    </source>
</reference>
<dbReference type="InterPro" id="IPR036736">
    <property type="entry name" value="ACP-like_sf"/>
</dbReference>
<name>A0A319EUI2_ASPSB</name>
<dbReference type="SMART" id="SM00827">
    <property type="entry name" value="PKS_AT"/>
    <property type="match status" value="1"/>
</dbReference>
<keyword evidence="6" id="KW-0012">Acyltransferase</keyword>
<evidence type="ECO:0000259" key="7">
    <source>
        <dbReference type="PROSITE" id="PS50075"/>
    </source>
</evidence>
<dbReference type="CDD" id="cd02440">
    <property type="entry name" value="AdoMet_MTases"/>
    <property type="match status" value="1"/>
</dbReference>
<dbReference type="EMBL" id="KZ826317">
    <property type="protein sequence ID" value="PYI11865.1"/>
    <property type="molecule type" value="Genomic_DNA"/>
</dbReference>
<dbReference type="Gene3D" id="3.40.50.720">
    <property type="entry name" value="NAD(P)-binding Rossmann-like Domain"/>
    <property type="match status" value="1"/>
</dbReference>
<keyword evidence="9" id="KW-1185">Reference proteome</keyword>
<dbReference type="InterPro" id="IPR016039">
    <property type="entry name" value="Thiolase-like"/>
</dbReference>
<dbReference type="InterPro" id="IPR009081">
    <property type="entry name" value="PP-bd_ACP"/>
</dbReference>
<evidence type="ECO:0000256" key="4">
    <source>
        <dbReference type="ARBA" id="ARBA00022857"/>
    </source>
</evidence>
<evidence type="ECO:0000256" key="6">
    <source>
        <dbReference type="ARBA" id="ARBA00023315"/>
    </source>
</evidence>
<dbReference type="Proteomes" id="UP000248423">
    <property type="component" value="Unassembled WGS sequence"/>
</dbReference>
<dbReference type="OrthoDB" id="329835at2759"/>
<dbReference type="InterPro" id="IPR006162">
    <property type="entry name" value="Ppantetheine_attach_site"/>
</dbReference>
<evidence type="ECO:0000256" key="3">
    <source>
        <dbReference type="ARBA" id="ARBA00022679"/>
    </source>
</evidence>
<dbReference type="GO" id="GO:0006633">
    <property type="term" value="P:fatty acid biosynthetic process"/>
    <property type="evidence" value="ECO:0007669"/>
    <property type="project" value="TreeGrafter"/>
</dbReference>
<dbReference type="SUPFAM" id="SSF50129">
    <property type="entry name" value="GroES-like"/>
    <property type="match status" value="1"/>
</dbReference>
<keyword evidence="4" id="KW-0521">NADP</keyword>
<dbReference type="SUPFAM" id="SSF47336">
    <property type="entry name" value="ACP-like"/>
    <property type="match status" value="1"/>
</dbReference>
<dbReference type="PANTHER" id="PTHR43775:SF29">
    <property type="entry name" value="ASPERFURANONE POLYKETIDE SYNTHASE AFOG-RELATED"/>
    <property type="match status" value="1"/>
</dbReference>
<dbReference type="Pfam" id="PF00698">
    <property type="entry name" value="Acyl_transf_1"/>
    <property type="match status" value="1"/>
</dbReference>